<reference evidence="1 2" key="1">
    <citation type="submission" date="2013-11" db="EMBL/GenBank/DDBJ databases">
        <title>Draft genome of the bovine lungworm Dictyocaulus viviparus.</title>
        <authorList>
            <person name="Mitreva M."/>
        </authorList>
    </citation>
    <scope>NUCLEOTIDE SEQUENCE [LARGE SCALE GENOMIC DNA]</scope>
    <source>
        <strain evidence="1 2">HannoverDv2000</strain>
    </source>
</reference>
<dbReference type="STRING" id="29172.A0A0D8XJT6"/>
<gene>
    <name evidence="1" type="ORF">DICVIV_09869</name>
</gene>
<dbReference type="EMBL" id="KN716499">
    <property type="protein sequence ID" value="KJH44109.1"/>
    <property type="molecule type" value="Genomic_DNA"/>
</dbReference>
<protein>
    <submittedName>
        <fullName evidence="1">Uncharacterized protein</fullName>
    </submittedName>
</protein>
<dbReference type="Proteomes" id="UP000053766">
    <property type="component" value="Unassembled WGS sequence"/>
</dbReference>
<keyword evidence="2" id="KW-1185">Reference proteome</keyword>
<proteinExistence type="predicted"/>
<name>A0A0D8XJT6_DICVI</name>
<evidence type="ECO:0000313" key="1">
    <source>
        <dbReference type="EMBL" id="KJH44109.1"/>
    </source>
</evidence>
<accession>A0A0D8XJT6</accession>
<organism evidence="1 2">
    <name type="scientific">Dictyocaulus viviparus</name>
    <name type="common">Bovine lungworm</name>
    <dbReference type="NCBI Taxonomy" id="29172"/>
    <lineage>
        <taxon>Eukaryota</taxon>
        <taxon>Metazoa</taxon>
        <taxon>Ecdysozoa</taxon>
        <taxon>Nematoda</taxon>
        <taxon>Chromadorea</taxon>
        <taxon>Rhabditida</taxon>
        <taxon>Rhabditina</taxon>
        <taxon>Rhabditomorpha</taxon>
        <taxon>Strongyloidea</taxon>
        <taxon>Metastrongylidae</taxon>
        <taxon>Dictyocaulus</taxon>
    </lineage>
</organism>
<sequence length="195" mass="22860">MAFKNLAKNYVVEVKSAHLPLHENTSKESVTYSSKKYLALEQECEKNEEFERSVTNLLTKTCRILRIIREDHPRQGKVCPFAAPRKYFQRKCYLFKQKYLALEQECEKNEEFERSVTNLLTKLATFFESYVKIITDKKQTISTSRNRTEELYNFLDDKQKAIAFLIIQMYSSAMKNPALSAKQYSTAAEVFFTLT</sequence>
<dbReference type="OrthoDB" id="5871578at2759"/>
<dbReference type="AlphaFoldDB" id="A0A0D8XJT6"/>
<evidence type="ECO:0000313" key="2">
    <source>
        <dbReference type="Proteomes" id="UP000053766"/>
    </source>
</evidence>
<reference evidence="2" key="2">
    <citation type="journal article" date="2016" name="Sci. Rep.">
        <title>Dictyocaulus viviparus genome, variome and transcriptome elucidate lungworm biology and support future intervention.</title>
        <authorList>
            <person name="McNulty S.N."/>
            <person name="Strube C."/>
            <person name="Rosa B.A."/>
            <person name="Martin J.C."/>
            <person name="Tyagi R."/>
            <person name="Choi Y.J."/>
            <person name="Wang Q."/>
            <person name="Hallsworth Pepin K."/>
            <person name="Zhang X."/>
            <person name="Ozersky P."/>
            <person name="Wilson R.K."/>
            <person name="Sternberg P.W."/>
            <person name="Gasser R.B."/>
            <person name="Mitreva M."/>
        </authorList>
    </citation>
    <scope>NUCLEOTIDE SEQUENCE [LARGE SCALE GENOMIC DNA]</scope>
    <source>
        <strain evidence="2">HannoverDv2000</strain>
    </source>
</reference>